<feature type="transmembrane region" description="Helical" evidence="10">
    <location>
        <begin position="281"/>
        <end position="303"/>
    </location>
</feature>
<feature type="transmembrane region" description="Helical" evidence="10">
    <location>
        <begin position="336"/>
        <end position="352"/>
    </location>
</feature>
<evidence type="ECO:0000256" key="8">
    <source>
        <dbReference type="RuleBase" id="RU000688"/>
    </source>
</evidence>
<protein>
    <submittedName>
        <fullName evidence="12">G_PROTEIN_RECEP_F1_2 domain-containing protein</fullName>
    </submittedName>
</protein>
<dbReference type="AlphaFoldDB" id="A0A0K0EFZ1"/>
<evidence type="ECO:0000256" key="1">
    <source>
        <dbReference type="ARBA" id="ARBA00004141"/>
    </source>
</evidence>
<feature type="transmembrane region" description="Helical" evidence="10">
    <location>
        <begin position="372"/>
        <end position="395"/>
    </location>
</feature>
<evidence type="ECO:0000256" key="9">
    <source>
        <dbReference type="SAM" id="MobiDB-lite"/>
    </source>
</evidence>
<dbReference type="WBParaSite" id="SSTP_0000839800.1">
    <property type="protein sequence ID" value="SSTP_0000839800.1"/>
    <property type="gene ID" value="SSTP_0000839800"/>
</dbReference>
<evidence type="ECO:0000256" key="5">
    <source>
        <dbReference type="ARBA" id="ARBA00023136"/>
    </source>
</evidence>
<dbReference type="PANTHER" id="PTHR24235">
    <property type="entry name" value="NEUROPEPTIDE Y RECEPTOR"/>
    <property type="match status" value="1"/>
</dbReference>
<evidence type="ECO:0000313" key="12">
    <source>
        <dbReference type="WBParaSite" id="SSTP_0000839800.1"/>
    </source>
</evidence>
<keyword evidence="4 8" id="KW-0297">G-protein coupled receptor</keyword>
<sequence>MAKHEIQVNIIKLIAHIKLSSEYYKVLKFVFLKKNNSINRIDLGKDYSINQDYFPQNTETFNISFTKDNYLSDDYFDESKDYFVMKVSSDGTSDCIDAELFMRYTGDLSSRPDVVIISYIIYAILFLLGLLCNGLLIGSMVIRKRKSVANIFLINLAIADILLCFTTLAITPLVSHKKVWLLGAFICKIISPCQSICVLVTSYSLCFIALDRYRSIVTPMKEPYSIFQAQIFMIFMWFSSIIISIPSFVTSGLKVISSDAATLCGEFCGELYWPSPQIQTGYGVTLVFVQFIIPSVVMGFCYWHILQKVREDWIVNKGSMLTQAQQAQTAIRKKRVMYVLIMMVFVFLGSWAPLTLCNMARDFGVQLTERYFITLCANIIAMTSIITNPMLYFWLSKRHRRALKDDMFWLTNVRRNQQNIGILDQFEPSSLLYKKNYDPLTLSSFNHTNRRGTLADPTSNTRDDKLEDVKAACFLLVPIMPFCKEKRLSNTGLRRGSNNSNNPQYTTRNNMYGNNLAVKNGRTGW</sequence>
<proteinExistence type="inferred from homology"/>
<evidence type="ECO:0000256" key="7">
    <source>
        <dbReference type="ARBA" id="ARBA00023224"/>
    </source>
</evidence>
<evidence type="ECO:0000259" key="11">
    <source>
        <dbReference type="PROSITE" id="PS50262"/>
    </source>
</evidence>
<keyword evidence="6 8" id="KW-0675">Receptor</keyword>
<feature type="transmembrane region" description="Helical" evidence="10">
    <location>
        <begin position="231"/>
        <end position="249"/>
    </location>
</feature>
<dbReference type="PROSITE" id="PS00237">
    <property type="entry name" value="G_PROTEIN_RECEP_F1_1"/>
    <property type="match status" value="1"/>
</dbReference>
<comment type="similarity">
    <text evidence="8">Belongs to the G-protein coupled receptor 1 family.</text>
</comment>
<dbReference type="GO" id="GO:0042923">
    <property type="term" value="F:neuropeptide binding"/>
    <property type="evidence" value="ECO:0007669"/>
    <property type="project" value="TreeGrafter"/>
</dbReference>
<feature type="domain" description="G-protein coupled receptors family 1 profile" evidence="11">
    <location>
        <begin position="132"/>
        <end position="392"/>
    </location>
</feature>
<dbReference type="SUPFAM" id="SSF81321">
    <property type="entry name" value="Family A G protein-coupled receptor-like"/>
    <property type="match status" value="1"/>
</dbReference>
<dbReference type="Pfam" id="PF00001">
    <property type="entry name" value="7tm_1"/>
    <property type="match status" value="1"/>
</dbReference>
<keyword evidence="5 10" id="KW-0472">Membrane</keyword>
<dbReference type="Gene3D" id="1.20.1070.10">
    <property type="entry name" value="Rhodopsin 7-helix transmembrane proteins"/>
    <property type="match status" value="1"/>
</dbReference>
<evidence type="ECO:0000256" key="6">
    <source>
        <dbReference type="ARBA" id="ARBA00023170"/>
    </source>
</evidence>
<dbReference type="GO" id="GO:0008188">
    <property type="term" value="F:neuropeptide receptor activity"/>
    <property type="evidence" value="ECO:0007669"/>
    <property type="project" value="TreeGrafter"/>
</dbReference>
<dbReference type="PANTHER" id="PTHR24235:SF23">
    <property type="entry name" value="G-PROTEIN COUPLED RECEPTORS FAMILY 1 PROFILE DOMAIN-CONTAINING PROTEIN"/>
    <property type="match status" value="1"/>
</dbReference>
<feature type="transmembrane region" description="Helical" evidence="10">
    <location>
        <begin position="180"/>
        <end position="210"/>
    </location>
</feature>
<feature type="region of interest" description="Disordered" evidence="9">
    <location>
        <begin position="490"/>
        <end position="512"/>
    </location>
</feature>
<organism evidence="12">
    <name type="scientific">Strongyloides stercoralis</name>
    <name type="common">Threadworm</name>
    <dbReference type="NCBI Taxonomy" id="6248"/>
    <lineage>
        <taxon>Eukaryota</taxon>
        <taxon>Metazoa</taxon>
        <taxon>Ecdysozoa</taxon>
        <taxon>Nematoda</taxon>
        <taxon>Chromadorea</taxon>
        <taxon>Rhabditida</taxon>
        <taxon>Tylenchina</taxon>
        <taxon>Panagrolaimomorpha</taxon>
        <taxon>Strongyloidoidea</taxon>
        <taxon>Strongyloididae</taxon>
        <taxon>Strongyloides</taxon>
    </lineage>
</organism>
<keyword evidence="7 8" id="KW-0807">Transducer</keyword>
<feature type="transmembrane region" description="Helical" evidence="10">
    <location>
        <begin position="148"/>
        <end position="174"/>
    </location>
</feature>
<accession>A0A0K0EFZ1</accession>
<evidence type="ECO:0000256" key="2">
    <source>
        <dbReference type="ARBA" id="ARBA00022692"/>
    </source>
</evidence>
<comment type="subcellular location">
    <subcellularLocation>
        <location evidence="1">Membrane</location>
        <topology evidence="1">Multi-pass membrane protein</topology>
    </subcellularLocation>
</comment>
<dbReference type="InterPro" id="IPR000276">
    <property type="entry name" value="GPCR_Rhodpsn"/>
</dbReference>
<dbReference type="GO" id="GO:0005886">
    <property type="term" value="C:plasma membrane"/>
    <property type="evidence" value="ECO:0007669"/>
    <property type="project" value="TreeGrafter"/>
</dbReference>
<feature type="transmembrane region" description="Helical" evidence="10">
    <location>
        <begin position="116"/>
        <end position="136"/>
    </location>
</feature>
<dbReference type="STRING" id="6248.A0A0K0EFZ1"/>
<evidence type="ECO:0000256" key="4">
    <source>
        <dbReference type="ARBA" id="ARBA00023040"/>
    </source>
</evidence>
<evidence type="ECO:0000256" key="10">
    <source>
        <dbReference type="SAM" id="Phobius"/>
    </source>
</evidence>
<name>A0A0K0EFZ1_STRER</name>
<evidence type="ECO:0000256" key="3">
    <source>
        <dbReference type="ARBA" id="ARBA00022989"/>
    </source>
</evidence>
<dbReference type="PRINTS" id="PR00237">
    <property type="entry name" value="GPCRRHODOPSN"/>
</dbReference>
<dbReference type="PROSITE" id="PS50262">
    <property type="entry name" value="G_PROTEIN_RECEP_F1_2"/>
    <property type="match status" value="1"/>
</dbReference>
<keyword evidence="3 10" id="KW-1133">Transmembrane helix</keyword>
<keyword evidence="2 8" id="KW-0812">Transmembrane</keyword>
<reference evidence="12" key="1">
    <citation type="submission" date="2015-08" db="UniProtKB">
        <authorList>
            <consortium name="WormBaseParasite"/>
        </authorList>
    </citation>
    <scope>IDENTIFICATION</scope>
</reference>
<dbReference type="InterPro" id="IPR017452">
    <property type="entry name" value="GPCR_Rhodpsn_7TM"/>
</dbReference>
<dbReference type="GO" id="GO:0043005">
    <property type="term" value="C:neuron projection"/>
    <property type="evidence" value="ECO:0007669"/>
    <property type="project" value="TreeGrafter"/>
</dbReference>